<name>A0ABS6WU79_9HYPH</name>
<dbReference type="PANTHER" id="PTHR42110">
    <property type="entry name" value="L-ASPARAGINASE, PUTATIVE (AFU_ORTHOLOGUE AFUA_3G11890)-RELATED"/>
    <property type="match status" value="1"/>
</dbReference>
<keyword evidence="2" id="KW-1185">Reference proteome</keyword>
<evidence type="ECO:0000313" key="2">
    <source>
        <dbReference type="Proteomes" id="UP001430804"/>
    </source>
</evidence>
<dbReference type="Pfam" id="PF06089">
    <property type="entry name" value="Asparaginase_II"/>
    <property type="match status" value="1"/>
</dbReference>
<dbReference type="EC" id="3.5.1.1" evidence="1"/>
<gene>
    <name evidence="1" type="ORF">KY465_15100</name>
</gene>
<dbReference type="InterPro" id="IPR010349">
    <property type="entry name" value="Asparaginase_II"/>
</dbReference>
<proteinExistence type="predicted"/>
<organism evidence="1 2">
    <name type="scientific">Pseudohoeflea coraliihabitans</name>
    <dbReference type="NCBI Taxonomy" id="2860393"/>
    <lineage>
        <taxon>Bacteria</taxon>
        <taxon>Pseudomonadati</taxon>
        <taxon>Pseudomonadota</taxon>
        <taxon>Alphaproteobacteria</taxon>
        <taxon>Hyphomicrobiales</taxon>
        <taxon>Rhizobiaceae</taxon>
        <taxon>Pseudohoeflea</taxon>
    </lineage>
</organism>
<keyword evidence="1" id="KW-0378">Hydrolase</keyword>
<dbReference type="EMBL" id="JAHWQX010000004">
    <property type="protein sequence ID" value="MBW3098610.1"/>
    <property type="molecule type" value="Genomic_DNA"/>
</dbReference>
<dbReference type="Proteomes" id="UP001430804">
    <property type="component" value="Unassembled WGS sequence"/>
</dbReference>
<comment type="caution">
    <text evidence="1">The sequence shown here is derived from an EMBL/GenBank/DDBJ whole genome shotgun (WGS) entry which is preliminary data.</text>
</comment>
<evidence type="ECO:0000313" key="1">
    <source>
        <dbReference type="EMBL" id="MBW3098610.1"/>
    </source>
</evidence>
<dbReference type="GO" id="GO:0004067">
    <property type="term" value="F:asparaginase activity"/>
    <property type="evidence" value="ECO:0007669"/>
    <property type="project" value="UniProtKB-EC"/>
</dbReference>
<dbReference type="RefSeq" id="WP_219202908.1">
    <property type="nucleotide sequence ID" value="NZ_JAHWQX010000004.1"/>
</dbReference>
<accession>A0ABS6WU79</accession>
<sequence>MHNPVLVEITRGDLVESRHTGRVVVFDADGATVLALGAVDEPVFPRSAIKVLQALPLVESGAAEAYGFGQRELALSCASHSGEPEHAELAAAMLAKAGLDEAALGCGSHWSLEPRVMRAQARAHAHPTPLLNNCSGKHAGFLCFACHSGIAHAGYVDYDHPVQQHIRDAMAELTSTPLGHDVCGTDGCNIPTYAVPLDRLAHTYARLATGTGLAAERARAARTLIEASMAEPFFVAGTRRMCTTLMQLAPGRIYAKTGAEGVYCAAIPELGLGIALKADDGATRAAEIMVAATLARLFDAADRDLAAKLDKLAQRTLKNWNGTIVGEERPADELRAG</sequence>
<reference evidence="1" key="1">
    <citation type="submission" date="2021-07" db="EMBL/GenBank/DDBJ databases">
        <title>Pseudohoeflea marina sp. nov. a polyhydroxyalcanoate-producing bacterium.</title>
        <authorList>
            <person name="Zheng W."/>
            <person name="Yu S."/>
            <person name="Huang Y."/>
        </authorList>
    </citation>
    <scope>NUCLEOTIDE SEQUENCE</scope>
    <source>
        <strain evidence="1">DP4N28-3</strain>
    </source>
</reference>
<protein>
    <submittedName>
        <fullName evidence="1">Asparaginase</fullName>
        <ecNumber evidence="1">3.5.1.1</ecNumber>
    </submittedName>
</protein>
<dbReference type="PANTHER" id="PTHR42110:SF1">
    <property type="entry name" value="L-ASPARAGINASE, PUTATIVE (AFU_ORTHOLOGUE AFUA_3G11890)-RELATED"/>
    <property type="match status" value="1"/>
</dbReference>